<feature type="transmembrane region" description="Helical" evidence="1">
    <location>
        <begin position="109"/>
        <end position="132"/>
    </location>
</feature>
<feature type="transmembrane region" description="Helical" evidence="1">
    <location>
        <begin position="258"/>
        <end position="277"/>
    </location>
</feature>
<evidence type="ECO:0000313" key="3">
    <source>
        <dbReference type="EMBL" id="KAG2298698.1"/>
    </source>
</evidence>
<feature type="chain" id="PRO_5036503493" description="Transmembrane protein" evidence="2">
    <location>
        <begin position="18"/>
        <end position="543"/>
    </location>
</feature>
<reference evidence="3 4" key="1">
    <citation type="submission" date="2020-02" db="EMBL/GenBank/DDBJ databases">
        <authorList>
            <person name="Ma Q."/>
            <person name="Huang Y."/>
            <person name="Song X."/>
            <person name="Pei D."/>
        </authorList>
    </citation>
    <scope>NUCLEOTIDE SEQUENCE [LARGE SCALE GENOMIC DNA]</scope>
    <source>
        <strain evidence="3">Sxm20200214</strain>
        <tissue evidence="3">Leaf</tissue>
    </source>
</reference>
<evidence type="ECO:0000313" key="4">
    <source>
        <dbReference type="Proteomes" id="UP000886595"/>
    </source>
</evidence>
<dbReference type="PANTHER" id="PTHR31414">
    <property type="entry name" value="TRANSMEMBRANE PROTEIN DDB_G0292058"/>
    <property type="match status" value="1"/>
</dbReference>
<dbReference type="OrthoDB" id="1937321at2759"/>
<dbReference type="GO" id="GO:0005886">
    <property type="term" value="C:plasma membrane"/>
    <property type="evidence" value="ECO:0007669"/>
    <property type="project" value="TreeGrafter"/>
</dbReference>
<proteinExistence type="predicted"/>
<keyword evidence="1" id="KW-1133">Transmembrane helix</keyword>
<accession>A0A8X7S3S1</accession>
<dbReference type="Proteomes" id="UP000886595">
    <property type="component" value="Unassembled WGS sequence"/>
</dbReference>
<dbReference type="PANTHER" id="PTHR31414:SF13">
    <property type="entry name" value="TRANSMEMBRANE PROTEIN"/>
    <property type="match status" value="1"/>
</dbReference>
<evidence type="ECO:0008006" key="5">
    <source>
        <dbReference type="Google" id="ProtNLM"/>
    </source>
</evidence>
<keyword evidence="2" id="KW-0732">Signal</keyword>
<dbReference type="AlphaFoldDB" id="A0A8X7S3S1"/>
<comment type="caution">
    <text evidence="3">The sequence shown here is derived from an EMBL/GenBank/DDBJ whole genome shotgun (WGS) entry which is preliminary data.</text>
</comment>
<dbReference type="InterPro" id="IPR040283">
    <property type="entry name" value="DDB_G0292058-like"/>
</dbReference>
<feature type="signal peptide" evidence="2">
    <location>
        <begin position="1"/>
        <end position="17"/>
    </location>
</feature>
<feature type="transmembrane region" description="Helical" evidence="1">
    <location>
        <begin position="495"/>
        <end position="518"/>
    </location>
</feature>
<keyword evidence="1" id="KW-0472">Membrane</keyword>
<keyword evidence="4" id="KW-1185">Reference proteome</keyword>
<dbReference type="GO" id="GO:0009506">
    <property type="term" value="C:plasmodesma"/>
    <property type="evidence" value="ECO:0007669"/>
    <property type="project" value="TreeGrafter"/>
</dbReference>
<gene>
    <name evidence="3" type="ORF">Bca52824_035170</name>
</gene>
<evidence type="ECO:0000256" key="2">
    <source>
        <dbReference type="SAM" id="SignalP"/>
    </source>
</evidence>
<organism evidence="3 4">
    <name type="scientific">Brassica carinata</name>
    <name type="common">Ethiopian mustard</name>
    <name type="synonym">Abyssinian cabbage</name>
    <dbReference type="NCBI Taxonomy" id="52824"/>
    <lineage>
        <taxon>Eukaryota</taxon>
        <taxon>Viridiplantae</taxon>
        <taxon>Streptophyta</taxon>
        <taxon>Embryophyta</taxon>
        <taxon>Tracheophyta</taxon>
        <taxon>Spermatophyta</taxon>
        <taxon>Magnoliopsida</taxon>
        <taxon>eudicotyledons</taxon>
        <taxon>Gunneridae</taxon>
        <taxon>Pentapetalae</taxon>
        <taxon>rosids</taxon>
        <taxon>malvids</taxon>
        <taxon>Brassicales</taxon>
        <taxon>Brassicaceae</taxon>
        <taxon>Brassiceae</taxon>
        <taxon>Brassica</taxon>
    </lineage>
</organism>
<evidence type="ECO:0000256" key="1">
    <source>
        <dbReference type="SAM" id="Phobius"/>
    </source>
</evidence>
<keyword evidence="1" id="KW-0812">Transmembrane</keyword>
<protein>
    <recommendedName>
        <fullName evidence="5">Transmembrane protein</fullName>
    </recommendedName>
</protein>
<feature type="transmembrane region" description="Helical" evidence="1">
    <location>
        <begin position="284"/>
        <end position="310"/>
    </location>
</feature>
<sequence>MTLLFYCFLTSISLAHGASSTIHISPTQPPTASEKTIWENSTEKFIVAETPLYGPTYNNPQVIGDASVALAAQRTFRKDPFNGFQKYTGGWNISNRHYWASVGYTAVPLFAVSAVWFLGFGICLLVICMCHICHRSKSIGYSRVAYVLSLIFLLFFTLMAIIGCVMLYSGQIRYNKSTTETLAYVMSQADSTVSQLIAISDYLTSAKQIGILQVSLPANVQTEIDQIGAKLTSSIATITDKATSSSNNIRNFLNSVRVALIVVSIVMLILTFLGLASSIFGMQVIVYTLVILGWILVTGTFILSGTFLLLHNATADTCVAMSEWVERPATNTALDEILPCTDNATAQETLMRSKEVTGQLVELINTVVSNVSNINFSPVFAQMYYNQSGPLLPLLCNPFNHDLTDRTCSPGELNLNNATQAWSTFVCQVNTNGTCITTGRLTPALYGQMASCVNISTGLINDAPFLIQLQDCSYAKQTFRDITNNNCPGLRRHGYRVYVGLAVLSTAVMLSLLFWIIYSRERQHRKHALPEYSESKEIVRVNF</sequence>
<dbReference type="EMBL" id="JAAMPC010000008">
    <property type="protein sequence ID" value="KAG2298698.1"/>
    <property type="molecule type" value="Genomic_DNA"/>
</dbReference>
<name>A0A8X7S3S1_BRACI</name>
<feature type="transmembrane region" description="Helical" evidence="1">
    <location>
        <begin position="144"/>
        <end position="168"/>
    </location>
</feature>